<gene>
    <name evidence="2" type="ORF">J2S15_001013</name>
</gene>
<protein>
    <recommendedName>
        <fullName evidence="4">DUF1307 domain-containing protein</fullName>
    </recommendedName>
</protein>
<accession>A0ABU0E075</accession>
<dbReference type="SUPFAM" id="SSF160704">
    <property type="entry name" value="YehR-like"/>
    <property type="match status" value="1"/>
</dbReference>
<evidence type="ECO:0000313" key="3">
    <source>
        <dbReference type="Proteomes" id="UP001230220"/>
    </source>
</evidence>
<proteinExistence type="predicted"/>
<evidence type="ECO:0000313" key="2">
    <source>
        <dbReference type="EMBL" id="MDQ0360282.1"/>
    </source>
</evidence>
<dbReference type="PROSITE" id="PS51257">
    <property type="entry name" value="PROKAR_LIPOPROTEIN"/>
    <property type="match status" value="1"/>
</dbReference>
<evidence type="ECO:0008006" key="4">
    <source>
        <dbReference type="Google" id="ProtNLM"/>
    </source>
</evidence>
<organism evidence="2 3">
    <name type="scientific">Breznakia pachnodae</name>
    <dbReference type="NCBI Taxonomy" id="265178"/>
    <lineage>
        <taxon>Bacteria</taxon>
        <taxon>Bacillati</taxon>
        <taxon>Bacillota</taxon>
        <taxon>Erysipelotrichia</taxon>
        <taxon>Erysipelotrichales</taxon>
        <taxon>Erysipelotrichaceae</taxon>
        <taxon>Breznakia</taxon>
    </lineage>
</organism>
<feature type="chain" id="PRO_5045999157" description="DUF1307 domain-containing protein" evidence="1">
    <location>
        <begin position="22"/>
        <end position="148"/>
    </location>
</feature>
<dbReference type="Proteomes" id="UP001230220">
    <property type="component" value="Unassembled WGS sequence"/>
</dbReference>
<dbReference type="EMBL" id="JAUSUR010000001">
    <property type="protein sequence ID" value="MDQ0360282.1"/>
    <property type="molecule type" value="Genomic_DNA"/>
</dbReference>
<dbReference type="RefSeq" id="WP_307406052.1">
    <property type="nucleotide sequence ID" value="NZ_JAUSUR010000001.1"/>
</dbReference>
<dbReference type="InterPro" id="IPR036699">
    <property type="entry name" value="YehR-like_sf"/>
</dbReference>
<keyword evidence="3" id="KW-1185">Reference proteome</keyword>
<sequence>MKKLLVSLFALVLLATGCSGGGSSSDSVVCEVDGTTPMTVELTNADGKIGKMIFTMEDEDDSYAEIDDEYVKELQDYFESSYAAYDGLDIEVDVDGKVMTVVMTLDVQKADSLPSEFNMTGSSMSELQDMDFDDAVAEIKSSDDVTCK</sequence>
<keyword evidence="1" id="KW-0732">Signal</keyword>
<reference evidence="2 3" key="1">
    <citation type="submission" date="2023-07" db="EMBL/GenBank/DDBJ databases">
        <title>Genomic Encyclopedia of Type Strains, Phase IV (KMG-IV): sequencing the most valuable type-strain genomes for metagenomic binning, comparative biology and taxonomic classification.</title>
        <authorList>
            <person name="Goeker M."/>
        </authorList>
    </citation>
    <scope>NUCLEOTIDE SEQUENCE [LARGE SCALE GENOMIC DNA]</scope>
    <source>
        <strain evidence="2 3">DSM 16784</strain>
    </source>
</reference>
<comment type="caution">
    <text evidence="2">The sequence shown here is derived from an EMBL/GenBank/DDBJ whole genome shotgun (WGS) entry which is preliminary data.</text>
</comment>
<name>A0ABU0E075_9FIRM</name>
<evidence type="ECO:0000256" key="1">
    <source>
        <dbReference type="SAM" id="SignalP"/>
    </source>
</evidence>
<feature type="signal peptide" evidence="1">
    <location>
        <begin position="1"/>
        <end position="21"/>
    </location>
</feature>